<organism evidence="2 3">
    <name type="scientific">Sphaerobolus stellatus (strain SS14)</name>
    <dbReference type="NCBI Taxonomy" id="990650"/>
    <lineage>
        <taxon>Eukaryota</taxon>
        <taxon>Fungi</taxon>
        <taxon>Dikarya</taxon>
        <taxon>Basidiomycota</taxon>
        <taxon>Agaricomycotina</taxon>
        <taxon>Agaricomycetes</taxon>
        <taxon>Phallomycetidae</taxon>
        <taxon>Geastrales</taxon>
        <taxon>Sphaerobolaceae</taxon>
        <taxon>Sphaerobolus</taxon>
    </lineage>
</organism>
<accession>A0A0C9UPK9</accession>
<proteinExistence type="predicted"/>
<sequence length="452" mass="50648">MAPKKKTSDKAPAGTSDDIDSGSTPNVTGGNDPTLDPGKDPSQVASATSEMNTSHPTTWSTCVTDQLAQPVSERGTSEDPTQTPNPHGGSRDPLLPKTYSDYSEPKMLDTINEHMDEVKSIHNMSRQVAQLLKYPTIAKGKWSIHPRDPTKDPNNEEIDPHSEQPINWSNNYIDEETTNGQPNIDPELIQSTTQSNNRSGPKHALDQAPADYLNQAATAARSTHMEYKRLLRLSKAGLLNPQDQHPLISSSEDAREAKIWGNPCKSIQHAPFDSIEDNDTDSETTVRNHREGSVHFQHLDDRDILNMSNNESDNALIRMVKYMLDQNIHTTMEKSPLAKAGVKVTLPDKYSGEQSFEALETFIKGLLQWLDMYSMLGPDAYKYQVSFLKMRLEGKALKWFDKTVEPRKYQGTPMDLEQVVTSLYGQYIPSLARLEVSNKFDFLKQGMLSMQE</sequence>
<name>A0A0C9UPK9_SPHS4</name>
<evidence type="ECO:0000313" key="2">
    <source>
        <dbReference type="EMBL" id="KIJ44848.1"/>
    </source>
</evidence>
<feature type="compositionally biased region" description="Basic and acidic residues" evidence="1">
    <location>
        <begin position="145"/>
        <end position="162"/>
    </location>
</feature>
<evidence type="ECO:0000256" key="1">
    <source>
        <dbReference type="SAM" id="MobiDB-lite"/>
    </source>
</evidence>
<feature type="compositionally biased region" description="Polar residues" evidence="1">
    <location>
        <begin position="164"/>
        <end position="182"/>
    </location>
</feature>
<dbReference type="Proteomes" id="UP000054279">
    <property type="component" value="Unassembled WGS sequence"/>
</dbReference>
<keyword evidence="3" id="KW-1185">Reference proteome</keyword>
<dbReference type="AlphaFoldDB" id="A0A0C9UPK9"/>
<dbReference type="EMBL" id="KN837115">
    <property type="protein sequence ID" value="KIJ44848.1"/>
    <property type="molecule type" value="Genomic_DNA"/>
</dbReference>
<dbReference type="OrthoDB" id="2749329at2759"/>
<feature type="compositionally biased region" description="Polar residues" evidence="1">
    <location>
        <begin position="21"/>
        <end position="31"/>
    </location>
</feature>
<protein>
    <submittedName>
        <fullName evidence="2">Uncharacterized protein</fullName>
    </submittedName>
</protein>
<feature type="region of interest" description="Disordered" evidence="1">
    <location>
        <begin position="1"/>
        <end position="103"/>
    </location>
</feature>
<gene>
    <name evidence="2" type="ORF">M422DRAFT_251834</name>
</gene>
<feature type="compositionally biased region" description="Polar residues" evidence="1">
    <location>
        <begin position="43"/>
        <end position="69"/>
    </location>
</feature>
<reference evidence="2 3" key="1">
    <citation type="submission" date="2014-06" db="EMBL/GenBank/DDBJ databases">
        <title>Evolutionary Origins and Diversification of the Mycorrhizal Mutualists.</title>
        <authorList>
            <consortium name="DOE Joint Genome Institute"/>
            <consortium name="Mycorrhizal Genomics Consortium"/>
            <person name="Kohler A."/>
            <person name="Kuo A."/>
            <person name="Nagy L.G."/>
            <person name="Floudas D."/>
            <person name="Copeland A."/>
            <person name="Barry K.W."/>
            <person name="Cichocki N."/>
            <person name="Veneault-Fourrey C."/>
            <person name="LaButti K."/>
            <person name="Lindquist E.A."/>
            <person name="Lipzen A."/>
            <person name="Lundell T."/>
            <person name="Morin E."/>
            <person name="Murat C."/>
            <person name="Riley R."/>
            <person name="Ohm R."/>
            <person name="Sun H."/>
            <person name="Tunlid A."/>
            <person name="Henrissat B."/>
            <person name="Grigoriev I.V."/>
            <person name="Hibbett D.S."/>
            <person name="Martin F."/>
        </authorList>
    </citation>
    <scope>NUCLEOTIDE SEQUENCE [LARGE SCALE GENOMIC DNA]</scope>
    <source>
        <strain evidence="2 3">SS14</strain>
    </source>
</reference>
<feature type="compositionally biased region" description="Polar residues" evidence="1">
    <location>
        <begin position="189"/>
        <end position="199"/>
    </location>
</feature>
<evidence type="ECO:0000313" key="3">
    <source>
        <dbReference type="Proteomes" id="UP000054279"/>
    </source>
</evidence>
<dbReference type="HOGENOM" id="CLU_012886_6_0_1"/>
<feature type="region of interest" description="Disordered" evidence="1">
    <location>
        <begin position="142"/>
        <end position="205"/>
    </location>
</feature>